<sequence length="401" mass="45424">MATHASKSYLCAGSSSFDDPDVVEVSPAAAAAGGWASGHNKRKRSQVVPHEVIEIDDDDPDGVMIVGDKTSVDKNKQTVVYPMDWAKHGKSSLVHEIPGPSTYASKYANPWVDLKMFQDDAVYNYSDDYPYEGFDEDYAYDEDEYEDDGYDASLVESEYNYSLSSKFDNLDIPPGVEPSLPWMQKTEIANKSKPTKIVDAKIEEKYKVFKQFDTVDDHSDHYYSKPELRMVQVVKKPSKDWAKRIQHEWKVLKKDLPDTIFVRAYEDRMDLLRAVIVGPAGTPYHDGLFFFDIYFPPQYPNVPPNFEDFVAGHFRKYGHNILVACRAYLEGSQVGCLARDGVQDVDEGDKSCSVRFKQSLKRLFEELLMEFTVKGADCDKFLNEKARPGPSTAAADTTLRL</sequence>
<dbReference type="SMART" id="SM00212">
    <property type="entry name" value="UBCc"/>
    <property type="match status" value="1"/>
</dbReference>
<proteinExistence type="predicted"/>
<dbReference type="PANTHER" id="PTHR46116:SF41">
    <property type="entry name" value="UBIQUITIN-CONJUGATING ENZYME E2 25-RELATED"/>
    <property type="match status" value="1"/>
</dbReference>
<accession>A0A3L6RBH7</accession>
<evidence type="ECO:0000313" key="4">
    <source>
        <dbReference type="EMBL" id="RLN00190.1"/>
    </source>
</evidence>
<dbReference type="EMBL" id="PQIB02000009">
    <property type="protein sequence ID" value="RLN00190.1"/>
    <property type="molecule type" value="Genomic_DNA"/>
</dbReference>
<keyword evidence="5" id="KW-1185">Reference proteome</keyword>
<evidence type="ECO:0000256" key="1">
    <source>
        <dbReference type="ARBA" id="ARBA00022679"/>
    </source>
</evidence>
<feature type="domain" description="UBC core" evidence="3">
    <location>
        <begin position="240"/>
        <end position="401"/>
    </location>
</feature>
<reference evidence="5" key="1">
    <citation type="journal article" date="2019" name="Nat. Commun.">
        <title>The genome of broomcorn millet.</title>
        <authorList>
            <person name="Zou C."/>
            <person name="Miki D."/>
            <person name="Li D."/>
            <person name="Tang Q."/>
            <person name="Xiao L."/>
            <person name="Rajput S."/>
            <person name="Deng P."/>
            <person name="Jia W."/>
            <person name="Huang R."/>
            <person name="Zhang M."/>
            <person name="Sun Y."/>
            <person name="Hu J."/>
            <person name="Fu X."/>
            <person name="Schnable P.S."/>
            <person name="Li F."/>
            <person name="Zhang H."/>
            <person name="Feng B."/>
            <person name="Zhu X."/>
            <person name="Liu R."/>
            <person name="Schnable J.C."/>
            <person name="Zhu J.-K."/>
            <person name="Zhang H."/>
        </authorList>
    </citation>
    <scope>NUCLEOTIDE SEQUENCE [LARGE SCALE GENOMIC DNA]</scope>
</reference>
<protein>
    <recommendedName>
        <fullName evidence="3">UBC core domain-containing protein</fullName>
    </recommendedName>
</protein>
<keyword evidence="2" id="KW-0833">Ubl conjugation pathway</keyword>
<dbReference type="Gene3D" id="3.10.110.10">
    <property type="entry name" value="Ubiquitin Conjugating Enzyme"/>
    <property type="match status" value="2"/>
</dbReference>
<evidence type="ECO:0000256" key="2">
    <source>
        <dbReference type="ARBA" id="ARBA00022786"/>
    </source>
</evidence>
<dbReference type="InterPro" id="IPR000608">
    <property type="entry name" value="UBC"/>
</dbReference>
<dbReference type="AlphaFoldDB" id="A0A3L6RBH7"/>
<dbReference type="Proteomes" id="UP000275267">
    <property type="component" value="Unassembled WGS sequence"/>
</dbReference>
<evidence type="ECO:0000313" key="5">
    <source>
        <dbReference type="Proteomes" id="UP000275267"/>
    </source>
</evidence>
<dbReference type="InterPro" id="IPR016135">
    <property type="entry name" value="UBQ-conjugating_enzyme/RWD"/>
</dbReference>
<dbReference type="STRING" id="4540.A0A3L6RBH7"/>
<dbReference type="OrthoDB" id="47801at2759"/>
<keyword evidence="1" id="KW-0808">Transferase</keyword>
<organism evidence="4 5">
    <name type="scientific">Panicum miliaceum</name>
    <name type="common">Proso millet</name>
    <name type="synonym">Broomcorn millet</name>
    <dbReference type="NCBI Taxonomy" id="4540"/>
    <lineage>
        <taxon>Eukaryota</taxon>
        <taxon>Viridiplantae</taxon>
        <taxon>Streptophyta</taxon>
        <taxon>Embryophyta</taxon>
        <taxon>Tracheophyta</taxon>
        <taxon>Spermatophyta</taxon>
        <taxon>Magnoliopsida</taxon>
        <taxon>Liliopsida</taxon>
        <taxon>Poales</taxon>
        <taxon>Poaceae</taxon>
        <taxon>PACMAD clade</taxon>
        <taxon>Panicoideae</taxon>
        <taxon>Panicodae</taxon>
        <taxon>Paniceae</taxon>
        <taxon>Panicinae</taxon>
        <taxon>Panicum</taxon>
        <taxon>Panicum sect. Panicum</taxon>
    </lineage>
</organism>
<dbReference type="SUPFAM" id="SSF54495">
    <property type="entry name" value="UBC-like"/>
    <property type="match status" value="1"/>
</dbReference>
<evidence type="ECO:0000259" key="3">
    <source>
        <dbReference type="PROSITE" id="PS50127"/>
    </source>
</evidence>
<dbReference type="PROSITE" id="PS50127">
    <property type="entry name" value="UBC_2"/>
    <property type="match status" value="1"/>
</dbReference>
<comment type="caution">
    <text evidence="4">The sequence shown here is derived from an EMBL/GenBank/DDBJ whole genome shotgun (WGS) entry which is preliminary data.</text>
</comment>
<dbReference type="Pfam" id="PF00179">
    <property type="entry name" value="UQ_con"/>
    <property type="match status" value="1"/>
</dbReference>
<dbReference type="GO" id="GO:0061631">
    <property type="term" value="F:ubiquitin conjugating enzyme activity"/>
    <property type="evidence" value="ECO:0007669"/>
    <property type="project" value="TreeGrafter"/>
</dbReference>
<name>A0A3L6RBH7_PANMI</name>
<gene>
    <name evidence="4" type="ORF">C2845_PM06G01840</name>
</gene>
<dbReference type="PANTHER" id="PTHR46116">
    <property type="entry name" value="(E3-INDEPENDENT) E2 UBIQUITIN-CONJUGATING ENZYME"/>
    <property type="match status" value="1"/>
</dbReference>